<dbReference type="Gene3D" id="3.40.50.1110">
    <property type="entry name" value="SGNH hydrolase"/>
    <property type="match status" value="1"/>
</dbReference>
<reference evidence="2 3" key="1">
    <citation type="submission" date="2020-08" db="EMBL/GenBank/DDBJ databases">
        <title>Genomic Encyclopedia of Type Strains, Phase IV (KMG-IV): sequencing the most valuable type-strain genomes for metagenomic binning, comparative biology and taxonomic classification.</title>
        <authorList>
            <person name="Goeker M."/>
        </authorList>
    </citation>
    <scope>NUCLEOTIDE SEQUENCE [LARGE SCALE GENOMIC DNA]</scope>
    <source>
        <strain evidence="2 3">DSM 106146</strain>
    </source>
</reference>
<keyword evidence="1" id="KW-0812">Transmembrane</keyword>
<evidence type="ECO:0000313" key="2">
    <source>
        <dbReference type="EMBL" id="MBB5264999.1"/>
    </source>
</evidence>
<name>A0A7W8M5J7_9FIRM</name>
<feature type="transmembrane region" description="Helical" evidence="1">
    <location>
        <begin position="12"/>
        <end position="30"/>
    </location>
</feature>
<protein>
    <recommendedName>
        <fullName evidence="4">SGNH/GDSL hydrolase family protein</fullName>
    </recommendedName>
</protein>
<dbReference type="SUPFAM" id="SSF52266">
    <property type="entry name" value="SGNH hydrolase"/>
    <property type="match status" value="1"/>
</dbReference>
<evidence type="ECO:0008006" key="4">
    <source>
        <dbReference type="Google" id="ProtNLM"/>
    </source>
</evidence>
<gene>
    <name evidence="2" type="ORF">HNP82_002138</name>
</gene>
<keyword evidence="3" id="KW-1185">Reference proteome</keyword>
<comment type="caution">
    <text evidence="2">The sequence shown here is derived from an EMBL/GenBank/DDBJ whole genome shotgun (WGS) entry which is preliminary data.</text>
</comment>
<dbReference type="EMBL" id="JACHFW010000008">
    <property type="protein sequence ID" value="MBB5264999.1"/>
    <property type="molecule type" value="Genomic_DNA"/>
</dbReference>
<dbReference type="AlphaFoldDB" id="A0A7W8M5J7"/>
<organism evidence="2 3">
    <name type="scientific">Catenibacillus scindens</name>
    <dbReference type="NCBI Taxonomy" id="673271"/>
    <lineage>
        <taxon>Bacteria</taxon>
        <taxon>Bacillati</taxon>
        <taxon>Bacillota</taxon>
        <taxon>Clostridia</taxon>
        <taxon>Lachnospirales</taxon>
        <taxon>Lachnospiraceae</taxon>
        <taxon>Catenibacillus</taxon>
    </lineage>
</organism>
<sequence>MKQGIKKAVGSLFFSAGLIALLVVLSMIFIPKNNMKAFGMEDVPANGILGEKADTIDVVIVGDSESYSSFSPMQMWEQQGFTSYVCGTPGQYLYQSETFLEKAFENQKPSVVVLETNAIYRKMSPSAAVMNTVENMFSIFRYHDRWKSMGSDDFLKPVNYTWTDDMKGYRYNNAVDQAPTKEYMIPTDQAAPIEALNEEYVKNMAEFCRENGVAFLLVSTPSTVNWNYSRHNGIEALAKEYNIPYIDMNLMRQEIPIDWTKDTRDQGDHLNHSGAVKVSSWFGKFVKEKFSLKDRRQDSSYSQWNDALGRYKKTVGEV</sequence>
<accession>A0A7W8M5J7</accession>
<evidence type="ECO:0000256" key="1">
    <source>
        <dbReference type="SAM" id="Phobius"/>
    </source>
</evidence>
<dbReference type="RefSeq" id="WP_183774269.1">
    <property type="nucleotide sequence ID" value="NZ_CAWVEG010000092.1"/>
</dbReference>
<dbReference type="Proteomes" id="UP000543642">
    <property type="component" value="Unassembled WGS sequence"/>
</dbReference>
<proteinExistence type="predicted"/>
<keyword evidence="1" id="KW-0472">Membrane</keyword>
<evidence type="ECO:0000313" key="3">
    <source>
        <dbReference type="Proteomes" id="UP000543642"/>
    </source>
</evidence>
<keyword evidence="1" id="KW-1133">Transmembrane helix</keyword>
<dbReference type="InterPro" id="IPR036514">
    <property type="entry name" value="SGNH_hydro_sf"/>
</dbReference>